<dbReference type="EC" id="1.-.-.-" evidence="4"/>
<evidence type="ECO:0000313" key="4">
    <source>
        <dbReference type="EMBL" id="WXG68317.1"/>
    </source>
</evidence>
<dbReference type="Pfam" id="PF01613">
    <property type="entry name" value="Flavin_Reduct"/>
    <property type="match status" value="1"/>
</dbReference>
<reference evidence="4 5" key="1">
    <citation type="submission" date="2024-03" db="EMBL/GenBank/DDBJ databases">
        <title>Natural products discovery in diverse microorganisms through a two-stage MS feature dereplication strategy.</title>
        <authorList>
            <person name="Zhang R."/>
        </authorList>
    </citation>
    <scope>NUCLEOTIDE SEQUENCE [LARGE SCALE GENOMIC DNA]</scope>
    <source>
        <strain evidence="4 5">18930</strain>
    </source>
</reference>
<dbReference type="InterPro" id="IPR050268">
    <property type="entry name" value="NADH-dep_flavin_reductase"/>
</dbReference>
<proteinExistence type="inferred from homology"/>
<keyword evidence="5" id="KW-1185">Reference proteome</keyword>
<gene>
    <name evidence="4" type="ORF">WDS16_24490</name>
</gene>
<dbReference type="PANTHER" id="PTHR30466:SF11">
    <property type="entry name" value="FLAVIN-DEPENDENT MONOOXYGENASE, REDUCTASE SUBUNIT HSAB"/>
    <property type="match status" value="1"/>
</dbReference>
<dbReference type="Gene3D" id="2.30.110.10">
    <property type="entry name" value="Electron Transport, Fmn-binding Protein, Chain A"/>
    <property type="match status" value="1"/>
</dbReference>
<evidence type="ECO:0000313" key="5">
    <source>
        <dbReference type="Proteomes" id="UP001432000"/>
    </source>
</evidence>
<dbReference type="PANTHER" id="PTHR30466">
    <property type="entry name" value="FLAVIN REDUCTASE"/>
    <property type="match status" value="1"/>
</dbReference>
<dbReference type="GO" id="GO:0016491">
    <property type="term" value="F:oxidoreductase activity"/>
    <property type="evidence" value="ECO:0007669"/>
    <property type="project" value="UniProtKB-KW"/>
</dbReference>
<dbReference type="RefSeq" id="WP_338888445.1">
    <property type="nucleotide sequence ID" value="NZ_CP147846.1"/>
</dbReference>
<comment type="similarity">
    <text evidence="1">Belongs to the non-flavoprotein flavin reductase family.</text>
</comment>
<accession>A0ABZ2PK10</accession>
<organism evidence="4 5">
    <name type="scientific">Rhodococcus sovatensis</name>
    <dbReference type="NCBI Taxonomy" id="1805840"/>
    <lineage>
        <taxon>Bacteria</taxon>
        <taxon>Bacillati</taxon>
        <taxon>Actinomycetota</taxon>
        <taxon>Actinomycetes</taxon>
        <taxon>Mycobacteriales</taxon>
        <taxon>Nocardiaceae</taxon>
        <taxon>Rhodococcus</taxon>
    </lineage>
</organism>
<dbReference type="EMBL" id="CP147846">
    <property type="protein sequence ID" value="WXG68317.1"/>
    <property type="molecule type" value="Genomic_DNA"/>
</dbReference>
<dbReference type="InterPro" id="IPR002563">
    <property type="entry name" value="Flavin_Rdtase-like_dom"/>
</dbReference>
<protein>
    <submittedName>
        <fullName evidence="4">Flavin reductase family protein</fullName>
        <ecNumber evidence="4">1.-.-.-</ecNumber>
    </submittedName>
</protein>
<name>A0ABZ2PK10_9NOCA</name>
<evidence type="ECO:0000256" key="2">
    <source>
        <dbReference type="ARBA" id="ARBA00023002"/>
    </source>
</evidence>
<evidence type="ECO:0000259" key="3">
    <source>
        <dbReference type="SMART" id="SM00903"/>
    </source>
</evidence>
<dbReference type="Proteomes" id="UP001432000">
    <property type="component" value="Chromosome"/>
</dbReference>
<evidence type="ECO:0000256" key="1">
    <source>
        <dbReference type="ARBA" id="ARBA00008898"/>
    </source>
</evidence>
<dbReference type="SUPFAM" id="SSF50475">
    <property type="entry name" value="FMN-binding split barrel"/>
    <property type="match status" value="1"/>
</dbReference>
<dbReference type="InterPro" id="IPR012349">
    <property type="entry name" value="Split_barrel_FMN-bd"/>
</dbReference>
<sequence>MTLTHTDLDQATLRQAYAQFPSGVVAVAAEIDGVPIGLAASSFVAVSIEPPLVAVCIQNMSTTWPKLEGLHSIGVSVLGEAHNDAARTLAAKTGDRFAGLDLQTTDNGAVFIEGATAWLDTTIEQQVPAGDHAIVLLRIHSLEVQSEIDPIIFHASKFRKLQA</sequence>
<dbReference type="SMART" id="SM00903">
    <property type="entry name" value="Flavin_Reduct"/>
    <property type="match status" value="1"/>
</dbReference>
<feature type="domain" description="Flavin reductase like" evidence="3">
    <location>
        <begin position="17"/>
        <end position="160"/>
    </location>
</feature>
<keyword evidence="2 4" id="KW-0560">Oxidoreductase</keyword>